<dbReference type="AlphaFoldDB" id="A0A5M3M7T8"/>
<dbReference type="KEGG" id="cput:CONPUDRAFT_77581"/>
<feature type="compositionally biased region" description="Basic residues" evidence="1">
    <location>
        <begin position="124"/>
        <end position="136"/>
    </location>
</feature>
<sequence>MDYDELGSPTDAPEEPRSVDKGKKPAISLGIGGQAPNFAELAKYGEDDDMGPIVMALDNDDDLDAAFANIAKRMGNAPAGEAVPSAGKNKTNNTATSAAPSTSDGPSADPATMDAEMSVDKKAGKAKAVHSTKPKQKVVPGKTSDPEAAPSSTAASTSRAAVSSPGPQREPQGDSTSGKRKASSPVHANPIAKRPAVGSAGGERNTLTIPLGAQSVPGAGDRKSRSKDLSSADDESAAMRDFHRQTDYLLRFVTPSAIVDFLQSAENAFGNDLVRGFDVVGEQVVGRAEQAADSGQGTSFTTPISADAGAAHIISLNLRPIRPCLLGHQLMAFVRSQSPGAVEPHPPTLMVYHPPAAHPPILLVSLH</sequence>
<dbReference type="EMBL" id="JH711590">
    <property type="protein sequence ID" value="EIW74731.1"/>
    <property type="molecule type" value="Genomic_DNA"/>
</dbReference>
<evidence type="ECO:0000256" key="1">
    <source>
        <dbReference type="SAM" id="MobiDB-lite"/>
    </source>
</evidence>
<dbReference type="GeneID" id="19209630"/>
<protein>
    <submittedName>
        <fullName evidence="2">Uncharacterized protein</fullName>
    </submittedName>
</protein>
<gene>
    <name evidence="2" type="ORF">CONPUDRAFT_77581</name>
</gene>
<dbReference type="Proteomes" id="UP000053558">
    <property type="component" value="Unassembled WGS sequence"/>
</dbReference>
<feature type="region of interest" description="Disordered" evidence="1">
    <location>
        <begin position="77"/>
        <end position="238"/>
    </location>
</feature>
<evidence type="ECO:0000313" key="2">
    <source>
        <dbReference type="EMBL" id="EIW74731.1"/>
    </source>
</evidence>
<organism evidence="2 3">
    <name type="scientific">Coniophora puteana (strain RWD-64-598)</name>
    <name type="common">Brown rot fungus</name>
    <dbReference type="NCBI Taxonomy" id="741705"/>
    <lineage>
        <taxon>Eukaryota</taxon>
        <taxon>Fungi</taxon>
        <taxon>Dikarya</taxon>
        <taxon>Basidiomycota</taxon>
        <taxon>Agaricomycotina</taxon>
        <taxon>Agaricomycetes</taxon>
        <taxon>Agaricomycetidae</taxon>
        <taxon>Boletales</taxon>
        <taxon>Coniophorineae</taxon>
        <taxon>Coniophoraceae</taxon>
        <taxon>Coniophora</taxon>
    </lineage>
</organism>
<dbReference type="RefSeq" id="XP_007774815.1">
    <property type="nucleotide sequence ID" value="XM_007776625.1"/>
</dbReference>
<proteinExistence type="predicted"/>
<feature type="compositionally biased region" description="Basic and acidic residues" evidence="1">
    <location>
        <begin position="14"/>
        <end position="23"/>
    </location>
</feature>
<comment type="caution">
    <text evidence="2">The sequence shown here is derived from an EMBL/GenBank/DDBJ whole genome shotgun (WGS) entry which is preliminary data.</text>
</comment>
<accession>A0A5M3M7T8</accession>
<feature type="compositionally biased region" description="Low complexity" evidence="1">
    <location>
        <begin position="146"/>
        <end position="165"/>
    </location>
</feature>
<feature type="compositionally biased region" description="Low complexity" evidence="1">
    <location>
        <begin position="85"/>
        <end position="111"/>
    </location>
</feature>
<name>A0A5M3M7T8_CONPW</name>
<keyword evidence="3" id="KW-1185">Reference proteome</keyword>
<evidence type="ECO:0000313" key="3">
    <source>
        <dbReference type="Proteomes" id="UP000053558"/>
    </source>
</evidence>
<reference evidence="3" key="1">
    <citation type="journal article" date="2012" name="Science">
        <title>The Paleozoic origin of enzymatic lignin decomposition reconstructed from 31 fungal genomes.</title>
        <authorList>
            <person name="Floudas D."/>
            <person name="Binder M."/>
            <person name="Riley R."/>
            <person name="Barry K."/>
            <person name="Blanchette R.A."/>
            <person name="Henrissat B."/>
            <person name="Martinez A.T."/>
            <person name="Otillar R."/>
            <person name="Spatafora J.W."/>
            <person name="Yadav J.S."/>
            <person name="Aerts A."/>
            <person name="Benoit I."/>
            <person name="Boyd A."/>
            <person name="Carlson A."/>
            <person name="Copeland A."/>
            <person name="Coutinho P.M."/>
            <person name="de Vries R.P."/>
            <person name="Ferreira P."/>
            <person name="Findley K."/>
            <person name="Foster B."/>
            <person name="Gaskell J."/>
            <person name="Glotzer D."/>
            <person name="Gorecki P."/>
            <person name="Heitman J."/>
            <person name="Hesse C."/>
            <person name="Hori C."/>
            <person name="Igarashi K."/>
            <person name="Jurgens J.A."/>
            <person name="Kallen N."/>
            <person name="Kersten P."/>
            <person name="Kohler A."/>
            <person name="Kuees U."/>
            <person name="Kumar T.K.A."/>
            <person name="Kuo A."/>
            <person name="LaButti K."/>
            <person name="Larrondo L.F."/>
            <person name="Lindquist E."/>
            <person name="Ling A."/>
            <person name="Lombard V."/>
            <person name="Lucas S."/>
            <person name="Lundell T."/>
            <person name="Martin R."/>
            <person name="McLaughlin D.J."/>
            <person name="Morgenstern I."/>
            <person name="Morin E."/>
            <person name="Murat C."/>
            <person name="Nagy L.G."/>
            <person name="Nolan M."/>
            <person name="Ohm R.A."/>
            <person name="Patyshakuliyeva A."/>
            <person name="Rokas A."/>
            <person name="Ruiz-Duenas F.J."/>
            <person name="Sabat G."/>
            <person name="Salamov A."/>
            <person name="Samejima M."/>
            <person name="Schmutz J."/>
            <person name="Slot J.C."/>
            <person name="St John F."/>
            <person name="Stenlid J."/>
            <person name="Sun H."/>
            <person name="Sun S."/>
            <person name="Syed K."/>
            <person name="Tsang A."/>
            <person name="Wiebenga A."/>
            <person name="Young D."/>
            <person name="Pisabarro A."/>
            <person name="Eastwood D.C."/>
            <person name="Martin F."/>
            <person name="Cullen D."/>
            <person name="Grigoriev I.V."/>
            <person name="Hibbett D.S."/>
        </authorList>
    </citation>
    <scope>NUCLEOTIDE SEQUENCE [LARGE SCALE GENOMIC DNA]</scope>
    <source>
        <strain evidence="3">RWD-64-598 SS2</strain>
    </source>
</reference>
<feature type="compositionally biased region" description="Basic and acidic residues" evidence="1">
    <location>
        <begin position="220"/>
        <end position="230"/>
    </location>
</feature>
<feature type="region of interest" description="Disordered" evidence="1">
    <location>
        <begin position="1"/>
        <end position="32"/>
    </location>
</feature>